<sequence length="569" mass="63761">MSKQTIRLHQPTPGNGLALDPLQQRGRLRLNLFAGRSLGEREFDILQSYTEQRVAPLLSAHAPGIVQGFEVAASEVPLKDSEASDWLFRVRPGLAVGGDGKIINMIFPLDQYWQDQKTDYLDRRSRTLEPISKIHGIYFLTARRELEAVDKSGNFAACVRDELDLLRDARIETVTRLSLQAILETDAAVAAAKADKELTINRLLAEHLQTDWFGTDGAVPIGMLAVENDNILWFDAVAGRFPAKADANYWTFLTHTSQAIQQHFNGWLLADAADRLSIIDSFKLAYLPAAGVLPSLFVDDVASLPKLHWFPPHLQLEMAPIAESQVHAVIERELPRSAIDLEKITGDRIRLLLAVKDVDYRADLLDLPLADRQMEQDLYRYGQRAHNSWKDWIVQYDSLFNNLQQQDFLSTEGKRLFGSIPEKIDTEAEGQPILPELFFSRLIDSSRTWQTAANGINPNLPAPYTDSIPAQPADQEFDWSLPPASETNGLLKQYLDTSVAIDNTEQLIDDLTDLLALYSDMQRSQRQQIDHVSLSFTRLAGGVPGDGSGLAVARWMPDIKFATKKAPEQ</sequence>
<dbReference type="Proteomes" id="UP000078476">
    <property type="component" value="Unassembled WGS sequence"/>
</dbReference>
<dbReference type="AlphaFoldDB" id="A0A177NG03"/>
<dbReference type="EMBL" id="LUUI01000092">
    <property type="protein sequence ID" value="OAI16907.1"/>
    <property type="molecule type" value="Genomic_DNA"/>
</dbReference>
<protein>
    <submittedName>
        <fullName evidence="2">Uncharacterized protein</fullName>
    </submittedName>
</protein>
<gene>
    <name evidence="2" type="ORF">A1359_06860</name>
</gene>
<dbReference type="RefSeq" id="WP_066980635.1">
    <property type="nucleotide sequence ID" value="NZ_LUUI01000092.1"/>
</dbReference>
<keyword evidence="3" id="KW-1185">Reference proteome</keyword>
<name>A0A177NG03_9GAMM</name>
<dbReference type="OrthoDB" id="5572895at2"/>
<dbReference type="STRING" id="980561.A1359_06860"/>
<evidence type="ECO:0000313" key="3">
    <source>
        <dbReference type="Proteomes" id="UP000078476"/>
    </source>
</evidence>
<feature type="region of interest" description="Disordered" evidence="1">
    <location>
        <begin position="462"/>
        <end position="482"/>
    </location>
</feature>
<proteinExistence type="predicted"/>
<evidence type="ECO:0000313" key="2">
    <source>
        <dbReference type="EMBL" id="OAI16907.1"/>
    </source>
</evidence>
<accession>A0A177NG03</accession>
<organism evidence="2 3">
    <name type="scientific">Methylomonas lenta</name>
    <dbReference type="NCBI Taxonomy" id="980561"/>
    <lineage>
        <taxon>Bacteria</taxon>
        <taxon>Pseudomonadati</taxon>
        <taxon>Pseudomonadota</taxon>
        <taxon>Gammaproteobacteria</taxon>
        <taxon>Methylococcales</taxon>
        <taxon>Methylococcaceae</taxon>
        <taxon>Methylomonas</taxon>
    </lineage>
</organism>
<evidence type="ECO:0000256" key="1">
    <source>
        <dbReference type="SAM" id="MobiDB-lite"/>
    </source>
</evidence>
<comment type="caution">
    <text evidence="2">The sequence shown here is derived from an EMBL/GenBank/DDBJ whole genome shotgun (WGS) entry which is preliminary data.</text>
</comment>
<reference evidence="2 3" key="1">
    <citation type="submission" date="2016-03" db="EMBL/GenBank/DDBJ databases">
        <authorList>
            <person name="Ploux O."/>
        </authorList>
    </citation>
    <scope>NUCLEOTIDE SEQUENCE [LARGE SCALE GENOMIC DNA]</scope>
    <source>
        <strain evidence="2 3">R-45370</strain>
    </source>
</reference>